<dbReference type="Pfam" id="PF00211">
    <property type="entry name" value="Guanylate_cyc"/>
    <property type="match status" value="1"/>
</dbReference>
<sequence>MAVNLKRLLKKEVCSIISEFDKDAFVMDVKDKILYGDSGQNPGKAPGQGSGCRQPVRLGADLLGWVGGGNKSALVASLLAYLAVLEAEKKSLARETLDKYREISLLYSLTEKFSKNLDSEEIAMSVLDEVKKIIKGDSIYILTINEETGQLEILVGVGPENCLSLGMKPGEGIAGDIIRTGKAEIVNDVMQDPRFIPGEVPVSSLMCAPLIIKDQVIGVMSVSSEKSVIYKAEDLKILSALAFQAAFILENTKLNFIRETFGRYLSDDLVSKLLATPGALKLGGEKKEITIMMSDLRGFTSLTEQLPPETVVAIINNYLKCMVDVIQNYNGTILEFIGDAIMTIFGAPLWTSDHAVQAVACALEMQLAMEEVNRWNQDNNYPEIQMGIGINTGHVVVGNIGSEKRTKYGCVGSQVNTTSRIESYSLGGQVLISRETLQALGDIRPELSEEFEASPKGIKEPIKIFSLSGLGDPYNLFLKQGGHEVIQLAEAVQVRVFLITDKHCSDKSFEGKISKVSRDGLEISGDVYLPAMTNLKLQILDPQGLTIIDEIYGKTKYEKKSKEKVLVNLTSLPEEGRIYLGKLLVKAESCRHDQK</sequence>
<dbReference type="EMBL" id="CP003108">
    <property type="protein sequence ID" value="AET69199.1"/>
    <property type="molecule type" value="Genomic_DNA"/>
</dbReference>
<dbReference type="STRING" id="768706.Desor_3733"/>
<dbReference type="KEGG" id="dor:Desor_3733"/>
<dbReference type="Gene3D" id="3.30.450.40">
    <property type="match status" value="1"/>
</dbReference>
<dbReference type="InterPro" id="IPR001054">
    <property type="entry name" value="A/G_cyclase"/>
</dbReference>
<dbReference type="RefSeq" id="WP_014186007.1">
    <property type="nucleotide sequence ID" value="NC_016584.1"/>
</dbReference>
<dbReference type="OrthoDB" id="9798833at2"/>
<dbReference type="Proteomes" id="UP000006346">
    <property type="component" value="Chromosome"/>
</dbReference>
<dbReference type="SUPFAM" id="SSF55073">
    <property type="entry name" value="Nucleotide cyclase"/>
    <property type="match status" value="1"/>
</dbReference>
<dbReference type="InterPro" id="IPR029016">
    <property type="entry name" value="GAF-like_dom_sf"/>
</dbReference>
<feature type="domain" description="Guanylate cyclase" evidence="2">
    <location>
        <begin position="290"/>
        <end position="422"/>
    </location>
</feature>
<evidence type="ECO:0000259" key="2">
    <source>
        <dbReference type="PROSITE" id="PS50125"/>
    </source>
</evidence>
<keyword evidence="4" id="KW-1185">Reference proteome</keyword>
<dbReference type="GO" id="GO:0009190">
    <property type="term" value="P:cyclic nucleotide biosynthetic process"/>
    <property type="evidence" value="ECO:0007669"/>
    <property type="project" value="InterPro"/>
</dbReference>
<protein>
    <submittedName>
        <fullName evidence="3">Family 3 adenylate cyclase</fullName>
    </submittedName>
</protein>
<dbReference type="Pfam" id="PF13185">
    <property type="entry name" value="GAF_2"/>
    <property type="match status" value="1"/>
</dbReference>
<dbReference type="InterPro" id="IPR003018">
    <property type="entry name" value="GAF"/>
</dbReference>
<dbReference type="PANTHER" id="PTHR43081">
    <property type="entry name" value="ADENYLATE CYCLASE, TERMINAL-DIFFERENTIATION SPECIFIC-RELATED"/>
    <property type="match status" value="1"/>
</dbReference>
<reference evidence="3 4" key="2">
    <citation type="journal article" date="2012" name="J. Bacteriol.">
        <title>Complete genome sequences of Desulfosporosinus orientis DSM765T, Desulfosporosinus youngiae DSM17734T, Desulfosporosinus meridiei DSM13257T, and Desulfosporosinus acidiphilus DSM22704T.</title>
        <authorList>
            <person name="Pester M."/>
            <person name="Brambilla E."/>
            <person name="Alazard D."/>
            <person name="Rattei T."/>
            <person name="Weinmaier T."/>
            <person name="Han J."/>
            <person name="Lucas S."/>
            <person name="Lapidus A."/>
            <person name="Cheng J.F."/>
            <person name="Goodwin L."/>
            <person name="Pitluck S."/>
            <person name="Peters L."/>
            <person name="Ovchinnikova G."/>
            <person name="Teshima H."/>
            <person name="Detter J.C."/>
            <person name="Han C.S."/>
            <person name="Tapia R."/>
            <person name="Land M.L."/>
            <person name="Hauser L."/>
            <person name="Kyrpides N.C."/>
            <person name="Ivanova N.N."/>
            <person name="Pagani I."/>
            <person name="Huntmann M."/>
            <person name="Wei C.L."/>
            <person name="Davenport K.W."/>
            <person name="Daligault H."/>
            <person name="Chain P.S."/>
            <person name="Chen A."/>
            <person name="Mavromatis K."/>
            <person name="Markowitz V."/>
            <person name="Szeto E."/>
            <person name="Mikhailova N."/>
            <person name="Pati A."/>
            <person name="Wagner M."/>
            <person name="Woyke T."/>
            <person name="Ollivier B."/>
            <person name="Klenk H.P."/>
            <person name="Spring S."/>
            <person name="Loy A."/>
        </authorList>
    </citation>
    <scope>NUCLEOTIDE SEQUENCE [LARGE SCALE GENOMIC DNA]</scope>
    <source>
        <strain evidence="4">ATCC 19365 / DSM 765 / NCIMB 8382 / VKM B-1628</strain>
    </source>
</reference>
<dbReference type="GO" id="GO:0035556">
    <property type="term" value="P:intracellular signal transduction"/>
    <property type="evidence" value="ECO:0007669"/>
    <property type="project" value="InterPro"/>
</dbReference>
<gene>
    <name evidence="3" type="ordered locus">Desor_3733</name>
</gene>
<dbReference type="AlphaFoldDB" id="G7W6R7"/>
<dbReference type="PANTHER" id="PTHR43081:SF1">
    <property type="entry name" value="ADENYLATE CYCLASE, TERMINAL-DIFFERENTIATION SPECIFIC"/>
    <property type="match status" value="1"/>
</dbReference>
<evidence type="ECO:0000313" key="4">
    <source>
        <dbReference type="Proteomes" id="UP000006346"/>
    </source>
</evidence>
<name>G7W6R7_DESOD</name>
<dbReference type="InterPro" id="IPR050697">
    <property type="entry name" value="Adenylyl/Guanylyl_Cyclase_3/4"/>
</dbReference>
<dbReference type="CDD" id="cd07302">
    <property type="entry name" value="CHD"/>
    <property type="match status" value="1"/>
</dbReference>
<proteinExistence type="inferred from homology"/>
<dbReference type="eggNOG" id="COG2114">
    <property type="taxonomic scope" value="Bacteria"/>
</dbReference>
<organism evidence="3 4">
    <name type="scientific">Desulfosporosinus orientis (strain ATCC 19365 / DSM 765 / NCIMB 8382 / VKM B-1628 / Singapore I)</name>
    <name type="common">Desulfotomaculum orientis</name>
    <dbReference type="NCBI Taxonomy" id="768706"/>
    <lineage>
        <taxon>Bacteria</taxon>
        <taxon>Bacillati</taxon>
        <taxon>Bacillota</taxon>
        <taxon>Clostridia</taxon>
        <taxon>Eubacteriales</taxon>
        <taxon>Desulfitobacteriaceae</taxon>
        <taxon>Desulfosporosinus</taxon>
    </lineage>
</organism>
<dbReference type="GO" id="GO:0004016">
    <property type="term" value="F:adenylate cyclase activity"/>
    <property type="evidence" value="ECO:0007669"/>
    <property type="project" value="UniProtKB-ARBA"/>
</dbReference>
<reference evidence="4" key="1">
    <citation type="submission" date="2011-11" db="EMBL/GenBank/DDBJ databases">
        <title>Complete sequence of Desulfosporosinus orientis DSM 765.</title>
        <authorList>
            <person name="Lucas S."/>
            <person name="Han J."/>
            <person name="Lapidus A."/>
            <person name="Cheng J.-F."/>
            <person name="Goodwin L."/>
            <person name="Pitluck S."/>
            <person name="Peters L."/>
            <person name="Ovchinnikova G."/>
            <person name="Teshima H."/>
            <person name="Detter J.C."/>
            <person name="Han C."/>
            <person name="Tapia R."/>
            <person name="Land M."/>
            <person name="Hauser L."/>
            <person name="Kyrpides N."/>
            <person name="Ivanova N."/>
            <person name="Pagani I."/>
            <person name="Pester M."/>
            <person name="Spring S."/>
            <person name="Ollivier B."/>
            <person name="Rattei T."/>
            <person name="Klenk H.-P."/>
            <person name="Wagner M."/>
            <person name="Loy A."/>
            <person name="Woyke T."/>
        </authorList>
    </citation>
    <scope>NUCLEOTIDE SEQUENCE [LARGE SCALE GENOMIC DNA]</scope>
    <source>
        <strain evidence="4">ATCC 19365 / DSM 765 / NCIMB 8382 / VKM B-1628</strain>
    </source>
</reference>
<evidence type="ECO:0000313" key="3">
    <source>
        <dbReference type="EMBL" id="AET69199.1"/>
    </source>
</evidence>
<dbReference type="Gene3D" id="3.30.70.1230">
    <property type="entry name" value="Nucleotide cyclase"/>
    <property type="match status" value="1"/>
</dbReference>
<dbReference type="InterPro" id="IPR029787">
    <property type="entry name" value="Nucleotide_cyclase"/>
</dbReference>
<dbReference type="PROSITE" id="PS50125">
    <property type="entry name" value="GUANYLATE_CYCLASE_2"/>
    <property type="match status" value="1"/>
</dbReference>
<dbReference type="HOGENOM" id="CLU_000445_11_32_9"/>
<dbReference type="SMART" id="SM00044">
    <property type="entry name" value="CYCc"/>
    <property type="match status" value="1"/>
</dbReference>
<evidence type="ECO:0000256" key="1">
    <source>
        <dbReference type="ARBA" id="ARBA00005381"/>
    </source>
</evidence>
<dbReference type="PATRIC" id="fig|768706.3.peg.3766"/>
<comment type="similarity">
    <text evidence="1">Belongs to the adenylyl cyclase class-3 family.</text>
</comment>
<dbReference type="SUPFAM" id="SSF55781">
    <property type="entry name" value="GAF domain-like"/>
    <property type="match status" value="1"/>
</dbReference>
<dbReference type="SMART" id="SM00065">
    <property type="entry name" value="GAF"/>
    <property type="match status" value="1"/>
</dbReference>
<accession>G7W6R7</accession>
<dbReference type="eggNOG" id="COG2203">
    <property type="taxonomic scope" value="Bacteria"/>
</dbReference>